<dbReference type="AlphaFoldDB" id="A0A151ZKE0"/>
<evidence type="ECO:0000313" key="3">
    <source>
        <dbReference type="Proteomes" id="UP000076078"/>
    </source>
</evidence>
<keyword evidence="3" id="KW-1185">Reference proteome</keyword>
<comment type="caution">
    <text evidence="2">The sequence shown here is derived from an EMBL/GenBank/DDBJ whole genome shotgun (WGS) entry which is preliminary data.</text>
</comment>
<protein>
    <submittedName>
        <fullName evidence="2">Uncharacterized protein</fullName>
    </submittedName>
</protein>
<sequence>MGDLFNKTCDELLLNILKATKSLQKFNKLYRSTHENVESNNEVTNSMDIESLNYSITKLKDDYCNLAENIISSNDGNTHLNTSIDRIKQDTSSEQHTQLMHLKNENISKAEELENLNLTLNRLKSNRLCLILQNRDLFNGFETSNDDSDDIVFEEMEIELKE</sequence>
<proteinExistence type="predicted"/>
<keyword evidence="1" id="KW-0175">Coiled coil</keyword>
<evidence type="ECO:0000256" key="1">
    <source>
        <dbReference type="SAM" id="Coils"/>
    </source>
</evidence>
<dbReference type="InParanoid" id="A0A151ZKE0"/>
<name>A0A151ZKE0_TIELA</name>
<reference evidence="2 3" key="1">
    <citation type="submission" date="2015-12" db="EMBL/GenBank/DDBJ databases">
        <title>Dictyostelia acquired genes for synthesis and detection of signals that induce cell-type specialization by lateral gene transfer from prokaryotes.</title>
        <authorList>
            <person name="Gloeckner G."/>
            <person name="Schaap P."/>
        </authorList>
    </citation>
    <scope>NUCLEOTIDE SEQUENCE [LARGE SCALE GENOMIC DNA]</scope>
    <source>
        <strain evidence="2 3">TK</strain>
    </source>
</reference>
<accession>A0A151ZKE0</accession>
<feature type="coiled-coil region" evidence="1">
    <location>
        <begin position="99"/>
        <end position="126"/>
    </location>
</feature>
<organism evidence="2 3">
    <name type="scientific">Tieghemostelium lacteum</name>
    <name type="common">Slime mold</name>
    <name type="synonym">Dictyostelium lacteum</name>
    <dbReference type="NCBI Taxonomy" id="361077"/>
    <lineage>
        <taxon>Eukaryota</taxon>
        <taxon>Amoebozoa</taxon>
        <taxon>Evosea</taxon>
        <taxon>Eumycetozoa</taxon>
        <taxon>Dictyostelia</taxon>
        <taxon>Dictyosteliales</taxon>
        <taxon>Raperosteliaceae</taxon>
        <taxon>Tieghemostelium</taxon>
    </lineage>
</organism>
<evidence type="ECO:0000313" key="2">
    <source>
        <dbReference type="EMBL" id="KYQ94462.1"/>
    </source>
</evidence>
<dbReference type="EMBL" id="LODT01000022">
    <property type="protein sequence ID" value="KYQ94462.1"/>
    <property type="molecule type" value="Genomic_DNA"/>
</dbReference>
<dbReference type="Proteomes" id="UP000076078">
    <property type="component" value="Unassembled WGS sequence"/>
</dbReference>
<gene>
    <name evidence="2" type="ORF">DLAC_04761</name>
</gene>